<sequence length="488" mass="55923">MGFNILFTISEVASFAKTGGLADFGEALPKALKKLGHNIIVVMPRYYEIDRKNLEHIPGPLSVPMGKMGELYAGVYKSYIPDSDVEIYFIDYELFFGRKNLYTNENGYSYGDNDKRFIFFSKASMELCKKIGFKPDILHANDWHTAAIPILKNTRYKNEDIFKDSKSVLTIHNLQHQGIFPKEDMEILEIGWEHFNPYEMEALGAINILKGGIYHADAITTVSKKYAQEIQTKEYGFGLDDHIKAHSYKLYGILNGVDYTKWNPKIDKYIVKNYDIDNMDGKKECKKDLQKIFNLPERNDIPLIGFIGRLVEQKGIGLIAGAIDKLLELDAQYVILGTGEKWAEHFFSEISSKYPKKFGCYIGYNNQLAHKIEAGSDLFLMPSLFEPCGLNQIYSLRYGTIPIVRATGGLDDTIENFNPITKEGTGFKFWDATPEALYNTVKWAVDTWKNDKDAIKKMQERGMRKRFSWENSAKKYEKVYKKIRGIDA</sequence>
<reference evidence="11 12" key="1">
    <citation type="submission" date="2018-10" db="EMBL/GenBank/DDBJ databases">
        <title>Genomic Encyclopedia of Archaeal and Bacterial Type Strains, Phase II (KMG-II): from individual species to whole genera.</title>
        <authorList>
            <person name="Goeker M."/>
        </authorList>
    </citation>
    <scope>NUCLEOTIDE SEQUENCE [LARGE SCALE GENOMIC DNA]</scope>
    <source>
        <strain evidence="11 12">VM1</strain>
    </source>
</reference>
<evidence type="ECO:0000256" key="3">
    <source>
        <dbReference type="ARBA" id="ARBA00004964"/>
    </source>
</evidence>
<keyword evidence="12" id="KW-1185">Reference proteome</keyword>
<dbReference type="PANTHER" id="PTHR45825:SF11">
    <property type="entry name" value="ALPHA AMYLASE DOMAIN-CONTAINING PROTEIN"/>
    <property type="match status" value="1"/>
</dbReference>
<dbReference type="Proteomes" id="UP000280842">
    <property type="component" value="Unassembled WGS sequence"/>
</dbReference>
<dbReference type="GO" id="GO:0004373">
    <property type="term" value="F:alpha-1,4-glucan glucosyltransferase (UDP-glucose donor) activity"/>
    <property type="evidence" value="ECO:0007669"/>
    <property type="project" value="InterPro"/>
</dbReference>
<dbReference type="NCBIfam" id="TIGR02095">
    <property type="entry name" value="glgA"/>
    <property type="match status" value="1"/>
</dbReference>
<evidence type="ECO:0000256" key="5">
    <source>
        <dbReference type="ARBA" id="ARBA00022676"/>
    </source>
</evidence>
<evidence type="ECO:0000256" key="2">
    <source>
        <dbReference type="ARBA" id="ARBA00002764"/>
    </source>
</evidence>
<dbReference type="GO" id="GO:0005978">
    <property type="term" value="P:glycogen biosynthetic process"/>
    <property type="evidence" value="ECO:0007669"/>
    <property type="project" value="UniProtKB-UniRule"/>
</dbReference>
<dbReference type="EC" id="2.4.1.21" evidence="8"/>
<dbReference type="InterPro" id="IPR011835">
    <property type="entry name" value="GS/SS"/>
</dbReference>
<keyword evidence="5 8" id="KW-0328">Glycosyltransferase</keyword>
<dbReference type="GO" id="GO:0005829">
    <property type="term" value="C:cytosol"/>
    <property type="evidence" value="ECO:0007669"/>
    <property type="project" value="TreeGrafter"/>
</dbReference>
<comment type="caution">
    <text evidence="11">The sequence shown here is derived from an EMBL/GenBank/DDBJ whole genome shotgun (WGS) entry which is preliminary data.</text>
</comment>
<dbReference type="UniPathway" id="UPA00164"/>
<organism evidence="11 12">
    <name type="scientific">Hydrogenothermus marinus</name>
    <dbReference type="NCBI Taxonomy" id="133270"/>
    <lineage>
        <taxon>Bacteria</taxon>
        <taxon>Pseudomonadati</taxon>
        <taxon>Aquificota</taxon>
        <taxon>Aquificia</taxon>
        <taxon>Aquificales</taxon>
        <taxon>Hydrogenothermaceae</taxon>
        <taxon>Hydrogenothermus</taxon>
    </lineage>
</organism>
<evidence type="ECO:0000313" key="12">
    <source>
        <dbReference type="Proteomes" id="UP000280842"/>
    </source>
</evidence>
<comment type="similarity">
    <text evidence="4 8">Belongs to the glycosyltransferase 1 family. Bacterial/plant glycogen synthase subfamily.</text>
</comment>
<evidence type="ECO:0000256" key="8">
    <source>
        <dbReference type="HAMAP-Rule" id="MF_00484"/>
    </source>
</evidence>
<evidence type="ECO:0000256" key="4">
    <source>
        <dbReference type="ARBA" id="ARBA00010281"/>
    </source>
</evidence>
<dbReference type="GO" id="GO:0009011">
    <property type="term" value="F:alpha-1,4-glucan glucosyltransferase (ADP-glucose donor) activity"/>
    <property type="evidence" value="ECO:0007669"/>
    <property type="project" value="UniProtKB-UniRule"/>
</dbReference>
<dbReference type="Pfam" id="PF08323">
    <property type="entry name" value="Glyco_transf_5"/>
    <property type="match status" value="1"/>
</dbReference>
<name>A0A3M0BKP4_9AQUI</name>
<evidence type="ECO:0000256" key="1">
    <source>
        <dbReference type="ARBA" id="ARBA00001478"/>
    </source>
</evidence>
<dbReference type="EMBL" id="REFO01000010">
    <property type="protein sequence ID" value="RMA97707.1"/>
    <property type="molecule type" value="Genomic_DNA"/>
</dbReference>
<dbReference type="NCBIfam" id="NF001899">
    <property type="entry name" value="PRK00654.1-2"/>
    <property type="match status" value="1"/>
</dbReference>
<keyword evidence="6 8" id="KW-0808">Transferase</keyword>
<feature type="binding site" evidence="8">
    <location>
        <position position="17"/>
    </location>
    <ligand>
        <name>ADP-alpha-D-glucose</name>
        <dbReference type="ChEBI" id="CHEBI:57498"/>
    </ligand>
</feature>
<dbReference type="PANTHER" id="PTHR45825">
    <property type="entry name" value="GRANULE-BOUND STARCH SYNTHASE 1, CHLOROPLASTIC/AMYLOPLASTIC"/>
    <property type="match status" value="1"/>
</dbReference>
<accession>A0A3M0BKP4</accession>
<keyword evidence="7 8" id="KW-0320">Glycogen biosynthesis</keyword>
<feature type="domain" description="Starch synthase catalytic" evidence="10">
    <location>
        <begin position="4"/>
        <end position="244"/>
    </location>
</feature>
<gene>
    <name evidence="8" type="primary">glgA</name>
    <name evidence="11" type="ORF">CLV39_0330</name>
</gene>
<dbReference type="SUPFAM" id="SSF53756">
    <property type="entry name" value="UDP-Glycosyltransferase/glycogen phosphorylase"/>
    <property type="match status" value="1"/>
</dbReference>
<dbReference type="CDD" id="cd03791">
    <property type="entry name" value="GT5_Glycogen_synthase_DULL1-like"/>
    <property type="match status" value="1"/>
</dbReference>
<evidence type="ECO:0000256" key="7">
    <source>
        <dbReference type="ARBA" id="ARBA00023056"/>
    </source>
</evidence>
<dbReference type="InterPro" id="IPR001296">
    <property type="entry name" value="Glyco_trans_1"/>
</dbReference>
<dbReference type="OrthoDB" id="9808590at2"/>
<evidence type="ECO:0000256" key="6">
    <source>
        <dbReference type="ARBA" id="ARBA00022679"/>
    </source>
</evidence>
<comment type="pathway">
    <text evidence="3 8">Glycan biosynthesis; glycogen biosynthesis.</text>
</comment>
<evidence type="ECO:0000259" key="10">
    <source>
        <dbReference type="Pfam" id="PF08323"/>
    </source>
</evidence>
<proteinExistence type="inferred from homology"/>
<comment type="catalytic activity">
    <reaction evidence="1 8">
        <text>[(1-&gt;4)-alpha-D-glucosyl](n) + ADP-alpha-D-glucose = [(1-&gt;4)-alpha-D-glucosyl](n+1) + ADP + H(+)</text>
        <dbReference type="Rhea" id="RHEA:18189"/>
        <dbReference type="Rhea" id="RHEA-COMP:9584"/>
        <dbReference type="Rhea" id="RHEA-COMP:9587"/>
        <dbReference type="ChEBI" id="CHEBI:15378"/>
        <dbReference type="ChEBI" id="CHEBI:15444"/>
        <dbReference type="ChEBI" id="CHEBI:57498"/>
        <dbReference type="ChEBI" id="CHEBI:456216"/>
        <dbReference type="EC" id="2.4.1.21"/>
    </reaction>
</comment>
<dbReference type="Gene3D" id="3.40.50.2000">
    <property type="entry name" value="Glycogen Phosphorylase B"/>
    <property type="match status" value="2"/>
</dbReference>
<feature type="domain" description="Glycosyl transferase family 1" evidence="9">
    <location>
        <begin position="293"/>
        <end position="459"/>
    </location>
</feature>
<dbReference type="Pfam" id="PF00534">
    <property type="entry name" value="Glycos_transf_1"/>
    <property type="match status" value="1"/>
</dbReference>
<dbReference type="RefSeq" id="WP_121922478.1">
    <property type="nucleotide sequence ID" value="NZ_REFO01000010.1"/>
</dbReference>
<dbReference type="AlphaFoldDB" id="A0A3M0BKP4"/>
<dbReference type="InterPro" id="IPR013534">
    <property type="entry name" value="Starch_synth_cat_dom"/>
</dbReference>
<evidence type="ECO:0000313" key="11">
    <source>
        <dbReference type="EMBL" id="RMA97707.1"/>
    </source>
</evidence>
<protein>
    <recommendedName>
        <fullName evidence="8">Glycogen synthase</fullName>
        <ecNumber evidence="8">2.4.1.21</ecNumber>
    </recommendedName>
    <alternativeName>
        <fullName evidence="8">Starch [bacterial glycogen] synthase</fullName>
    </alternativeName>
</protein>
<evidence type="ECO:0000259" key="9">
    <source>
        <dbReference type="Pfam" id="PF00534"/>
    </source>
</evidence>
<comment type="function">
    <text evidence="2 8">Synthesizes alpha-1,4-glucan chains using ADP-glucose.</text>
</comment>
<dbReference type="HAMAP" id="MF_00484">
    <property type="entry name" value="Glycogen_synth"/>
    <property type="match status" value="1"/>
</dbReference>